<dbReference type="RefSeq" id="WP_002165814.1">
    <property type="nucleotide sequence ID" value="NZ_JH792310.1"/>
</dbReference>
<name>J8HHP0_BACCE</name>
<sequence length="74" mass="8525">MTKQQYTYQVTFYLSDGKEISGRVTRDEDIGTCLNTLQDLIKNSKTICIPKIGTVIRTKYITHVKIIEVKNEND</sequence>
<comment type="caution">
    <text evidence="1">The sequence shown here is derived from an EMBL/GenBank/DDBJ whole genome shotgun (WGS) entry which is preliminary data.</text>
</comment>
<gene>
    <name evidence="1" type="ORF">IIG_02504</name>
</gene>
<protein>
    <recommendedName>
        <fullName evidence="3">DUF2922 domain-containing protein</fullName>
    </recommendedName>
</protein>
<organism evidence="1 2">
    <name type="scientific">Bacillus cereus VD048</name>
    <dbReference type="NCBI Taxonomy" id="1053226"/>
    <lineage>
        <taxon>Bacteria</taxon>
        <taxon>Bacillati</taxon>
        <taxon>Bacillota</taxon>
        <taxon>Bacilli</taxon>
        <taxon>Bacillales</taxon>
        <taxon>Bacillaceae</taxon>
        <taxon>Bacillus</taxon>
        <taxon>Bacillus cereus group</taxon>
    </lineage>
</organism>
<dbReference type="EMBL" id="AHEU01000017">
    <property type="protein sequence ID" value="EJR32652.1"/>
    <property type="molecule type" value="Genomic_DNA"/>
</dbReference>
<proteinExistence type="predicted"/>
<evidence type="ECO:0008006" key="3">
    <source>
        <dbReference type="Google" id="ProtNLM"/>
    </source>
</evidence>
<accession>J8HHP0</accession>
<dbReference type="Proteomes" id="UP000006960">
    <property type="component" value="Unassembled WGS sequence"/>
</dbReference>
<evidence type="ECO:0000313" key="1">
    <source>
        <dbReference type="EMBL" id="EJR32652.1"/>
    </source>
</evidence>
<reference evidence="1 2" key="1">
    <citation type="submission" date="2012-04" db="EMBL/GenBank/DDBJ databases">
        <title>The Genome Sequence of Bacillus cereus VD048.</title>
        <authorList>
            <consortium name="The Broad Institute Genome Sequencing Platform"/>
            <consortium name="The Broad Institute Genome Sequencing Center for Infectious Disease"/>
            <person name="Feldgarden M."/>
            <person name="Van der Auwera G.A."/>
            <person name="Mahillon J."/>
            <person name="Duprez V."/>
            <person name="Timmery S."/>
            <person name="Mattelet C."/>
            <person name="Dierick K."/>
            <person name="Sun M."/>
            <person name="Yu Z."/>
            <person name="Zhu L."/>
            <person name="Hu X."/>
            <person name="Shank E.B."/>
            <person name="Swiecicka I."/>
            <person name="Hansen B.M."/>
            <person name="Andrup L."/>
            <person name="Young S.K."/>
            <person name="Zeng Q."/>
            <person name="Gargeya S."/>
            <person name="Fitzgerald M."/>
            <person name="Haas B."/>
            <person name="Abouelleil A."/>
            <person name="Alvarado L."/>
            <person name="Arachchi H.M."/>
            <person name="Berlin A."/>
            <person name="Chapman S.B."/>
            <person name="Goldberg J."/>
            <person name="Griggs A."/>
            <person name="Gujja S."/>
            <person name="Hansen M."/>
            <person name="Howarth C."/>
            <person name="Imamovic A."/>
            <person name="Larimer J."/>
            <person name="McCowen C."/>
            <person name="Montmayeur A."/>
            <person name="Murphy C."/>
            <person name="Neiman D."/>
            <person name="Pearson M."/>
            <person name="Priest M."/>
            <person name="Roberts A."/>
            <person name="Saif S."/>
            <person name="Shea T."/>
            <person name="Sisk P."/>
            <person name="Sykes S."/>
            <person name="Wortman J."/>
            <person name="Nusbaum C."/>
            <person name="Birren B."/>
        </authorList>
    </citation>
    <scope>NUCLEOTIDE SEQUENCE [LARGE SCALE GENOMIC DNA]</scope>
    <source>
        <strain evidence="1 2">VD048</strain>
    </source>
</reference>
<dbReference type="HOGENOM" id="CLU_2679901_0_0_9"/>
<dbReference type="PATRIC" id="fig|1053226.3.peg.2537"/>
<evidence type="ECO:0000313" key="2">
    <source>
        <dbReference type="Proteomes" id="UP000006960"/>
    </source>
</evidence>
<dbReference type="AlphaFoldDB" id="J8HHP0"/>